<dbReference type="EMBL" id="RXNT01000004">
    <property type="protein sequence ID" value="RTR33931.1"/>
    <property type="molecule type" value="Genomic_DNA"/>
</dbReference>
<dbReference type="Proteomes" id="UP000271374">
    <property type="component" value="Unassembled WGS sequence"/>
</dbReference>
<evidence type="ECO:0000313" key="2">
    <source>
        <dbReference type="Proteomes" id="UP000271374"/>
    </source>
</evidence>
<organism evidence="1 2">
    <name type="scientific">Bacillus yapensis</name>
    <dbReference type="NCBI Taxonomy" id="2492960"/>
    <lineage>
        <taxon>Bacteria</taxon>
        <taxon>Bacillati</taxon>
        <taxon>Bacillota</taxon>
        <taxon>Bacilli</taxon>
        <taxon>Bacillales</taxon>
        <taxon>Bacillaceae</taxon>
        <taxon>Bacillus</taxon>
    </lineage>
</organism>
<proteinExistence type="predicted"/>
<reference evidence="1 2" key="1">
    <citation type="submission" date="2018-12" db="EMBL/GenBank/DDBJ databases">
        <title>Bacillus yapensis draft genome sequence.</title>
        <authorList>
            <person name="Yu L."/>
            <person name="Xu X."/>
            <person name="Tang X."/>
        </authorList>
    </citation>
    <scope>NUCLEOTIDE SEQUENCE [LARGE SCALE GENOMIC DNA]</scope>
    <source>
        <strain evidence="1 2">XXST-01</strain>
    </source>
</reference>
<keyword evidence="1" id="KW-0808">Transferase</keyword>
<sequence>MALINTNKFDKTQKERNSVHKIVASTYTSFTDITGNRYFQIDTYGSEDRKFQGKISQSLQMDKETAEKLIEVLKREFQI</sequence>
<accession>A0A431WF42</accession>
<dbReference type="RefSeq" id="WP_126407676.1">
    <property type="nucleotide sequence ID" value="NZ_RXNT01000004.1"/>
</dbReference>
<dbReference type="GO" id="GO:0016740">
    <property type="term" value="F:transferase activity"/>
    <property type="evidence" value="ECO:0007669"/>
    <property type="project" value="UniProtKB-KW"/>
</dbReference>
<name>A0A431WF42_9BACI</name>
<comment type="caution">
    <text evidence="1">The sequence shown here is derived from an EMBL/GenBank/DDBJ whole genome shotgun (WGS) entry which is preliminary data.</text>
</comment>
<keyword evidence="2" id="KW-1185">Reference proteome</keyword>
<dbReference type="AlphaFoldDB" id="A0A431WF42"/>
<protein>
    <submittedName>
        <fullName evidence="1">Methionyl-tRNA formyltransferase</fullName>
    </submittedName>
</protein>
<dbReference type="OrthoDB" id="1825511at2"/>
<gene>
    <name evidence="1" type="ORF">EKG37_06875</name>
</gene>
<evidence type="ECO:0000313" key="1">
    <source>
        <dbReference type="EMBL" id="RTR33931.1"/>
    </source>
</evidence>